<dbReference type="GO" id="GO:0005886">
    <property type="term" value="C:plasma membrane"/>
    <property type="evidence" value="ECO:0007669"/>
    <property type="project" value="UniProtKB-SubCell"/>
</dbReference>
<dbReference type="InterPro" id="IPR035906">
    <property type="entry name" value="MetI-like_sf"/>
</dbReference>
<evidence type="ECO:0000256" key="3">
    <source>
        <dbReference type="ARBA" id="ARBA00022475"/>
    </source>
</evidence>
<dbReference type="AlphaFoldDB" id="A0A8J3I4A0"/>
<name>A0A8J3I4A0_9CHLR</name>
<comment type="subcellular location">
    <subcellularLocation>
        <location evidence="1 7">Cell membrane</location>
        <topology evidence="1 7">Multi-pass membrane protein</topology>
    </subcellularLocation>
</comment>
<sequence>MSSVVHQPAHGAARHVSTFFTYLLLVLTSLILLFPLIFALSIALQGDTISPSFIPNLGQLDFSVFGAVLVQQPDLLRWVLNSFVVSILVTLGVMITSSLAAYAFAYLNFWLKSVFFLIALGTMMIPFEATIVPNFLLISHLGWTDSYQGLVVPFLASAFGIFLLRQYFLTLPPELREAAKLDGCGHLRYLWSFLIPLARPALSTLGLYTFLSTWNQFYWPLLVTNASQWRTTQIGITIFHNSEVQVLNTQMAATLIILIPTLIPLILGHRQLVRGLTAGIIK</sequence>
<feature type="transmembrane region" description="Helical" evidence="7">
    <location>
        <begin position="249"/>
        <end position="267"/>
    </location>
</feature>
<evidence type="ECO:0000256" key="1">
    <source>
        <dbReference type="ARBA" id="ARBA00004651"/>
    </source>
</evidence>
<dbReference type="RefSeq" id="WP_220196038.1">
    <property type="nucleotide sequence ID" value="NZ_BNJF01000002.1"/>
</dbReference>
<evidence type="ECO:0000256" key="7">
    <source>
        <dbReference type="RuleBase" id="RU363032"/>
    </source>
</evidence>
<feature type="transmembrane region" description="Helical" evidence="7">
    <location>
        <begin position="83"/>
        <end position="107"/>
    </location>
</feature>
<feature type="transmembrane region" description="Helical" evidence="7">
    <location>
        <begin position="20"/>
        <end position="44"/>
    </location>
</feature>
<organism evidence="9 10">
    <name type="scientific">Ktedonospora formicarum</name>
    <dbReference type="NCBI Taxonomy" id="2778364"/>
    <lineage>
        <taxon>Bacteria</taxon>
        <taxon>Bacillati</taxon>
        <taxon>Chloroflexota</taxon>
        <taxon>Ktedonobacteria</taxon>
        <taxon>Ktedonobacterales</taxon>
        <taxon>Ktedonobacteraceae</taxon>
        <taxon>Ktedonospora</taxon>
    </lineage>
</organism>
<dbReference type="PROSITE" id="PS50928">
    <property type="entry name" value="ABC_TM1"/>
    <property type="match status" value="1"/>
</dbReference>
<evidence type="ECO:0000313" key="9">
    <source>
        <dbReference type="EMBL" id="GHO46673.1"/>
    </source>
</evidence>
<keyword evidence="2 7" id="KW-0813">Transport</keyword>
<dbReference type="InterPro" id="IPR000515">
    <property type="entry name" value="MetI-like"/>
</dbReference>
<feature type="transmembrane region" description="Helical" evidence="7">
    <location>
        <begin position="114"/>
        <end position="138"/>
    </location>
</feature>
<keyword evidence="6 7" id="KW-0472">Membrane</keyword>
<dbReference type="EMBL" id="BNJF01000002">
    <property type="protein sequence ID" value="GHO46673.1"/>
    <property type="molecule type" value="Genomic_DNA"/>
</dbReference>
<feature type="domain" description="ABC transmembrane type-1" evidence="8">
    <location>
        <begin position="79"/>
        <end position="268"/>
    </location>
</feature>
<feature type="transmembrane region" description="Helical" evidence="7">
    <location>
        <begin position="150"/>
        <end position="168"/>
    </location>
</feature>
<dbReference type="Gene3D" id="1.10.3720.10">
    <property type="entry name" value="MetI-like"/>
    <property type="match status" value="1"/>
</dbReference>
<dbReference type="PANTHER" id="PTHR43744:SF8">
    <property type="entry name" value="SN-GLYCEROL-3-PHOSPHATE TRANSPORT SYSTEM PERMEASE PROTEIN UGPE"/>
    <property type="match status" value="1"/>
</dbReference>
<dbReference type="GO" id="GO:0055085">
    <property type="term" value="P:transmembrane transport"/>
    <property type="evidence" value="ECO:0007669"/>
    <property type="project" value="InterPro"/>
</dbReference>
<evidence type="ECO:0000256" key="5">
    <source>
        <dbReference type="ARBA" id="ARBA00022989"/>
    </source>
</evidence>
<keyword evidence="5 7" id="KW-1133">Transmembrane helix</keyword>
<accession>A0A8J3I4A0</accession>
<evidence type="ECO:0000256" key="2">
    <source>
        <dbReference type="ARBA" id="ARBA00022448"/>
    </source>
</evidence>
<evidence type="ECO:0000259" key="8">
    <source>
        <dbReference type="PROSITE" id="PS50928"/>
    </source>
</evidence>
<keyword evidence="10" id="KW-1185">Reference proteome</keyword>
<comment type="similarity">
    <text evidence="7">Belongs to the binding-protein-dependent transport system permease family.</text>
</comment>
<dbReference type="Proteomes" id="UP000612362">
    <property type="component" value="Unassembled WGS sequence"/>
</dbReference>
<dbReference type="PANTHER" id="PTHR43744">
    <property type="entry name" value="ABC TRANSPORTER PERMEASE PROTEIN MG189-RELATED-RELATED"/>
    <property type="match status" value="1"/>
</dbReference>
<reference evidence="9" key="1">
    <citation type="submission" date="2020-10" db="EMBL/GenBank/DDBJ databases">
        <title>Taxonomic study of unclassified bacteria belonging to the class Ktedonobacteria.</title>
        <authorList>
            <person name="Yabe S."/>
            <person name="Wang C.M."/>
            <person name="Zheng Y."/>
            <person name="Sakai Y."/>
            <person name="Cavaletti L."/>
            <person name="Monciardini P."/>
            <person name="Donadio S."/>
        </authorList>
    </citation>
    <scope>NUCLEOTIDE SEQUENCE</scope>
    <source>
        <strain evidence="9">SOSP1-1</strain>
    </source>
</reference>
<keyword evidence="4 7" id="KW-0812">Transmembrane</keyword>
<feature type="transmembrane region" description="Helical" evidence="7">
    <location>
        <begin position="189"/>
        <end position="211"/>
    </location>
</feature>
<evidence type="ECO:0000256" key="4">
    <source>
        <dbReference type="ARBA" id="ARBA00022692"/>
    </source>
</evidence>
<keyword evidence="3" id="KW-1003">Cell membrane</keyword>
<evidence type="ECO:0000313" key="10">
    <source>
        <dbReference type="Proteomes" id="UP000612362"/>
    </source>
</evidence>
<dbReference type="Pfam" id="PF00528">
    <property type="entry name" value="BPD_transp_1"/>
    <property type="match status" value="1"/>
</dbReference>
<comment type="caution">
    <text evidence="9">The sequence shown here is derived from an EMBL/GenBank/DDBJ whole genome shotgun (WGS) entry which is preliminary data.</text>
</comment>
<protein>
    <submittedName>
        <fullName evidence="9">ABC transporter permease</fullName>
    </submittedName>
</protein>
<dbReference type="SUPFAM" id="SSF161098">
    <property type="entry name" value="MetI-like"/>
    <property type="match status" value="1"/>
</dbReference>
<gene>
    <name evidence="9" type="ORF">KSX_48360</name>
</gene>
<proteinExistence type="inferred from homology"/>
<evidence type="ECO:0000256" key="6">
    <source>
        <dbReference type="ARBA" id="ARBA00023136"/>
    </source>
</evidence>
<dbReference type="CDD" id="cd06261">
    <property type="entry name" value="TM_PBP2"/>
    <property type="match status" value="1"/>
</dbReference>